<dbReference type="PANTHER" id="PTHR30055">
    <property type="entry name" value="HTH-TYPE TRANSCRIPTIONAL REGULATOR RUTR"/>
    <property type="match status" value="1"/>
</dbReference>
<evidence type="ECO:0000256" key="1">
    <source>
        <dbReference type="ARBA" id="ARBA00023015"/>
    </source>
</evidence>
<accession>A0A931A510</accession>
<dbReference type="GO" id="GO:0003700">
    <property type="term" value="F:DNA-binding transcription factor activity"/>
    <property type="evidence" value="ECO:0007669"/>
    <property type="project" value="TreeGrafter"/>
</dbReference>
<dbReference type="EMBL" id="JADOGI010000027">
    <property type="protein sequence ID" value="MBF8186402.1"/>
    <property type="molecule type" value="Genomic_DNA"/>
</dbReference>
<keyword evidence="3" id="KW-0804">Transcription</keyword>
<feature type="region of interest" description="Disordered" evidence="5">
    <location>
        <begin position="405"/>
        <end position="427"/>
    </location>
</feature>
<feature type="domain" description="HTH tetR-type" evidence="6">
    <location>
        <begin position="226"/>
        <end position="286"/>
    </location>
</feature>
<dbReference type="PANTHER" id="PTHR30055:SF234">
    <property type="entry name" value="HTH-TYPE TRANSCRIPTIONAL REGULATOR BETI"/>
    <property type="match status" value="1"/>
</dbReference>
<dbReference type="Proteomes" id="UP000605361">
    <property type="component" value="Unassembled WGS sequence"/>
</dbReference>
<dbReference type="Gene3D" id="1.10.10.60">
    <property type="entry name" value="Homeodomain-like"/>
    <property type="match status" value="2"/>
</dbReference>
<dbReference type="Pfam" id="PF00440">
    <property type="entry name" value="TetR_N"/>
    <property type="match status" value="2"/>
</dbReference>
<gene>
    <name evidence="7" type="ORF">ITP53_11720</name>
</gene>
<keyword evidence="2 4" id="KW-0238">DNA-binding</keyword>
<evidence type="ECO:0000313" key="7">
    <source>
        <dbReference type="EMBL" id="MBF8186402.1"/>
    </source>
</evidence>
<dbReference type="AlphaFoldDB" id="A0A931A510"/>
<feature type="domain" description="HTH tetR-type" evidence="6">
    <location>
        <begin position="14"/>
        <end position="74"/>
    </location>
</feature>
<feature type="DNA-binding region" description="H-T-H motif" evidence="4">
    <location>
        <begin position="249"/>
        <end position="268"/>
    </location>
</feature>
<evidence type="ECO:0000313" key="8">
    <source>
        <dbReference type="Proteomes" id="UP000605361"/>
    </source>
</evidence>
<dbReference type="PRINTS" id="PR00455">
    <property type="entry name" value="HTHTETR"/>
</dbReference>
<keyword evidence="8" id="KW-1185">Reference proteome</keyword>
<dbReference type="InterPro" id="IPR050109">
    <property type="entry name" value="HTH-type_TetR-like_transc_reg"/>
</dbReference>
<sequence length="427" mass="46409">MTEATMGRRERKKARTRQAIADAALQLFLERGFDQVAIKDVAEAADVSMSGLFKHFPTKEALVFDEEDDVQASLVSAVGDRPQGTSVLQALRAWLLTRACEGSADPRTAAFLDLIARTPALSDYARRMWRRHEEELAQAIRQAGPDTPRADIAARAVARFVLDRAQPWQPGDLHAELDAAFTLLTHGWPAPELHATPHPPPCTAPSSSSAPPSPARPPGLRERKKAATRQAITETAVELFTVRGYDNVGVREIAEAAGTSIATLFTYFPDGKAGLVFPGDRSDHIAALVRTVHFRRPGQSVLAALHDHMAGRGPFEANPTPDEQCVLDLIRATPELRDYALRSWIVAQEPLTTAIAQEAALRADDLTARLLARYVLQIPDLAAATADARRTLDVVIGLLERGWPASLTNQPPEHRPGGRAPQSGCSV</sequence>
<organism evidence="7 8">
    <name type="scientific">Nonomuraea cypriaca</name>
    <dbReference type="NCBI Taxonomy" id="1187855"/>
    <lineage>
        <taxon>Bacteria</taxon>
        <taxon>Bacillati</taxon>
        <taxon>Actinomycetota</taxon>
        <taxon>Actinomycetes</taxon>
        <taxon>Streptosporangiales</taxon>
        <taxon>Streptosporangiaceae</taxon>
        <taxon>Nonomuraea</taxon>
    </lineage>
</organism>
<dbReference type="SUPFAM" id="SSF46689">
    <property type="entry name" value="Homeodomain-like"/>
    <property type="match status" value="2"/>
</dbReference>
<evidence type="ECO:0000256" key="3">
    <source>
        <dbReference type="ARBA" id="ARBA00023163"/>
    </source>
</evidence>
<evidence type="ECO:0000256" key="2">
    <source>
        <dbReference type="ARBA" id="ARBA00023125"/>
    </source>
</evidence>
<dbReference type="InterPro" id="IPR001647">
    <property type="entry name" value="HTH_TetR"/>
</dbReference>
<feature type="DNA-binding region" description="H-T-H motif" evidence="4">
    <location>
        <begin position="37"/>
        <end position="56"/>
    </location>
</feature>
<dbReference type="GO" id="GO:0000976">
    <property type="term" value="F:transcription cis-regulatory region binding"/>
    <property type="evidence" value="ECO:0007669"/>
    <property type="project" value="TreeGrafter"/>
</dbReference>
<proteinExistence type="predicted"/>
<keyword evidence="1" id="KW-0805">Transcription regulation</keyword>
<dbReference type="InterPro" id="IPR009057">
    <property type="entry name" value="Homeodomain-like_sf"/>
</dbReference>
<dbReference type="RefSeq" id="WP_195895379.1">
    <property type="nucleotide sequence ID" value="NZ_JADOGI010000027.1"/>
</dbReference>
<dbReference type="Gene3D" id="1.10.357.10">
    <property type="entry name" value="Tetracycline Repressor, domain 2"/>
    <property type="match status" value="2"/>
</dbReference>
<reference evidence="7" key="1">
    <citation type="submission" date="2020-11" db="EMBL/GenBank/DDBJ databases">
        <title>Whole-genome analyses of Nonomuraea sp. K274.</title>
        <authorList>
            <person name="Veyisoglu A."/>
        </authorList>
    </citation>
    <scope>NUCLEOTIDE SEQUENCE</scope>
    <source>
        <strain evidence="7">K274</strain>
    </source>
</reference>
<dbReference type="PROSITE" id="PS50977">
    <property type="entry name" value="HTH_TETR_2"/>
    <property type="match status" value="2"/>
</dbReference>
<evidence type="ECO:0000259" key="6">
    <source>
        <dbReference type="PROSITE" id="PS50977"/>
    </source>
</evidence>
<protein>
    <submittedName>
        <fullName evidence="7">TetR family transcriptional regulator</fullName>
    </submittedName>
</protein>
<name>A0A931A510_9ACTN</name>
<comment type="caution">
    <text evidence="7">The sequence shown here is derived from an EMBL/GenBank/DDBJ whole genome shotgun (WGS) entry which is preliminary data.</text>
</comment>
<evidence type="ECO:0000256" key="4">
    <source>
        <dbReference type="PROSITE-ProRule" id="PRU00335"/>
    </source>
</evidence>
<evidence type="ECO:0000256" key="5">
    <source>
        <dbReference type="SAM" id="MobiDB-lite"/>
    </source>
</evidence>
<feature type="region of interest" description="Disordered" evidence="5">
    <location>
        <begin position="192"/>
        <end position="228"/>
    </location>
</feature>